<dbReference type="InterPro" id="IPR014259">
    <property type="entry name" value="Sulphite_reductase_A"/>
</dbReference>
<dbReference type="Pfam" id="PF17179">
    <property type="entry name" value="Fer4_22"/>
    <property type="match status" value="1"/>
</dbReference>
<evidence type="ECO:0000256" key="1">
    <source>
        <dbReference type="ARBA" id="ARBA00022723"/>
    </source>
</evidence>
<organism evidence="6 7">
    <name type="scientific">Olsenella porci</name>
    <dbReference type="NCBI Taxonomy" id="2652279"/>
    <lineage>
        <taxon>Bacteria</taxon>
        <taxon>Bacillati</taxon>
        <taxon>Actinomycetota</taxon>
        <taxon>Coriobacteriia</taxon>
        <taxon>Coriobacteriales</taxon>
        <taxon>Atopobiaceae</taxon>
        <taxon>Olsenella</taxon>
    </lineage>
</organism>
<dbReference type="InterPro" id="IPR017896">
    <property type="entry name" value="4Fe4S_Fe-S-bd"/>
</dbReference>
<dbReference type="PROSITE" id="PS51379">
    <property type="entry name" value="4FE4S_FER_2"/>
    <property type="match status" value="2"/>
</dbReference>
<reference evidence="6 7" key="1">
    <citation type="submission" date="2019-08" db="EMBL/GenBank/DDBJ databases">
        <title>In-depth cultivation of the pig gut microbiome towards novel bacterial diversity and tailored functional studies.</title>
        <authorList>
            <person name="Wylensek D."/>
            <person name="Hitch T.C.A."/>
            <person name="Clavel T."/>
        </authorList>
    </citation>
    <scope>NUCLEOTIDE SEQUENCE [LARGE SCALE GENOMIC DNA]</scope>
    <source>
        <strain evidence="6 7">CA-Schmier-601-WT-1</strain>
    </source>
</reference>
<dbReference type="Proteomes" id="UP000469325">
    <property type="component" value="Unassembled WGS sequence"/>
</dbReference>
<dbReference type="PROSITE" id="PS00198">
    <property type="entry name" value="4FE4S_FER_1"/>
    <property type="match status" value="2"/>
</dbReference>
<feature type="region of interest" description="Disordered" evidence="4">
    <location>
        <begin position="1"/>
        <end position="20"/>
    </location>
</feature>
<dbReference type="PANTHER" id="PTHR40447">
    <property type="entry name" value="ANAEROBIC SULFITE REDUCTASE SUBUNIT A"/>
    <property type="match status" value="1"/>
</dbReference>
<evidence type="ECO:0000313" key="6">
    <source>
        <dbReference type="EMBL" id="MST72756.1"/>
    </source>
</evidence>
<dbReference type="NCBIfam" id="TIGR02910">
    <property type="entry name" value="sulfite_red_A"/>
    <property type="match status" value="1"/>
</dbReference>
<dbReference type="InterPro" id="IPR009051">
    <property type="entry name" value="Helical_ferredxn"/>
</dbReference>
<keyword evidence="3" id="KW-0411">Iron-sulfur</keyword>
<evidence type="ECO:0000256" key="2">
    <source>
        <dbReference type="ARBA" id="ARBA00023004"/>
    </source>
</evidence>
<evidence type="ECO:0000259" key="5">
    <source>
        <dbReference type="PROSITE" id="PS51379"/>
    </source>
</evidence>
<evidence type="ECO:0000256" key="3">
    <source>
        <dbReference type="ARBA" id="ARBA00023014"/>
    </source>
</evidence>
<evidence type="ECO:0000313" key="7">
    <source>
        <dbReference type="Proteomes" id="UP000469325"/>
    </source>
</evidence>
<dbReference type="InterPro" id="IPR017900">
    <property type="entry name" value="4Fe4S_Fe_S_CS"/>
</dbReference>
<dbReference type="SUPFAM" id="SSF46548">
    <property type="entry name" value="alpha-helical ferredoxin"/>
    <property type="match status" value="1"/>
</dbReference>
<dbReference type="PANTHER" id="PTHR40447:SF1">
    <property type="entry name" value="ANAEROBIC SULFITE REDUCTASE SUBUNIT A"/>
    <property type="match status" value="1"/>
</dbReference>
<keyword evidence="7" id="KW-1185">Reference proteome</keyword>
<dbReference type="EMBL" id="VUNC01000004">
    <property type="protein sequence ID" value="MST72756.1"/>
    <property type="molecule type" value="Genomic_DNA"/>
</dbReference>
<proteinExistence type="predicted"/>
<dbReference type="Gene3D" id="1.10.1060.10">
    <property type="entry name" value="Alpha-helical ferredoxin"/>
    <property type="match status" value="1"/>
</dbReference>
<name>A0A6N7XRV7_9ACTN</name>
<feature type="domain" description="4Fe-4S ferredoxin-type" evidence="5">
    <location>
        <begin position="251"/>
        <end position="283"/>
    </location>
</feature>
<dbReference type="GO" id="GO:0051536">
    <property type="term" value="F:iron-sulfur cluster binding"/>
    <property type="evidence" value="ECO:0007669"/>
    <property type="project" value="UniProtKB-KW"/>
</dbReference>
<accession>A0A6N7XRV7</accession>
<evidence type="ECO:0000256" key="4">
    <source>
        <dbReference type="SAM" id="MobiDB-lite"/>
    </source>
</evidence>
<protein>
    <submittedName>
        <fullName evidence="6">Anaerobic sulfite reductase subunit AsrA</fullName>
    </submittedName>
</protein>
<comment type="caution">
    <text evidence="6">The sequence shown here is derived from an EMBL/GenBank/DDBJ whole genome shotgun (WGS) entry which is preliminary data.</text>
</comment>
<gene>
    <name evidence="6" type="primary">asrA</name>
    <name evidence="6" type="ORF">FYJ68_06515</name>
</gene>
<feature type="compositionally biased region" description="Basic and acidic residues" evidence="4">
    <location>
        <begin position="1"/>
        <end position="17"/>
    </location>
</feature>
<dbReference type="GO" id="GO:0046872">
    <property type="term" value="F:metal ion binding"/>
    <property type="evidence" value="ECO:0007669"/>
    <property type="project" value="UniProtKB-KW"/>
</dbReference>
<keyword evidence="2" id="KW-0408">Iron</keyword>
<sequence length="385" mass="43084">MRSRARDGARDTEREGRPVGARTRGGCVGYVLDGEGLDGLVRELARDYLVFAPVRKVGAGRFTDVDQVIYDFVDDASQIELDAKSDYSFKELLTPLSQTLFYFTEDQVREARGIGPAGGSGQGGDDRDVFVLMRACDLHGVRRLDDMYLHNGPEDSFYRRVRERVHFALIGCPEGFEHCFCVDMGTNVAPDNWEFSLERRGDGYVCAVEGESLRPLFERHAKGASEVVPAHVSQNEVHVSVPGSMPMEVRTSDLWDEYTRRCIGCGRCTLVCPTCTCFTMQDVLYTENGRVGERRRVQASCMIDGYSTVAGGASYRKRNGERMRFKVLHKVYDFRQRFGYDMCVGCGRCDDVCPEYISFAACVNKVTDAVSAWDAQHEGSVVSDD</sequence>
<keyword evidence="1" id="KW-0479">Metal-binding</keyword>
<dbReference type="AlphaFoldDB" id="A0A6N7XRV7"/>
<feature type="domain" description="4Fe-4S ferredoxin-type" evidence="5">
    <location>
        <begin position="334"/>
        <end position="362"/>
    </location>
</feature>